<evidence type="ECO:0000313" key="2">
    <source>
        <dbReference type="Proteomes" id="UP000636709"/>
    </source>
</evidence>
<dbReference type="AlphaFoldDB" id="A0A835ACQ9"/>
<reference evidence="1" key="1">
    <citation type="submission" date="2020-07" db="EMBL/GenBank/DDBJ databases">
        <title>Genome sequence and genetic diversity analysis of an under-domesticated orphan crop, white fonio (Digitaria exilis).</title>
        <authorList>
            <person name="Bennetzen J.L."/>
            <person name="Chen S."/>
            <person name="Ma X."/>
            <person name="Wang X."/>
            <person name="Yssel A.E.J."/>
            <person name="Chaluvadi S.R."/>
            <person name="Johnson M."/>
            <person name="Gangashetty P."/>
            <person name="Hamidou F."/>
            <person name="Sanogo M.D."/>
            <person name="Zwaenepoel A."/>
            <person name="Wallace J."/>
            <person name="Van De Peer Y."/>
            <person name="Van Deynze A."/>
        </authorList>
    </citation>
    <scope>NUCLEOTIDE SEQUENCE</scope>
    <source>
        <tissue evidence="1">Leaves</tissue>
    </source>
</reference>
<keyword evidence="2" id="KW-1185">Reference proteome</keyword>
<dbReference type="Proteomes" id="UP000636709">
    <property type="component" value="Unassembled WGS sequence"/>
</dbReference>
<gene>
    <name evidence="1" type="ORF">HU200_059309</name>
</gene>
<protein>
    <submittedName>
        <fullName evidence="1">Uncharacterized protein</fullName>
    </submittedName>
</protein>
<dbReference type="OrthoDB" id="691688at2759"/>
<evidence type="ECO:0000313" key="1">
    <source>
        <dbReference type="EMBL" id="KAF8658817.1"/>
    </source>
</evidence>
<sequence>MDVMVLTLWHIWKARNSLIFDHKSCTASEIIGRVMGDLGLWHCRYGKDKGAITIWRDYLYSFL</sequence>
<dbReference type="EMBL" id="JACEFO010002479">
    <property type="protein sequence ID" value="KAF8658817.1"/>
    <property type="molecule type" value="Genomic_DNA"/>
</dbReference>
<organism evidence="1 2">
    <name type="scientific">Digitaria exilis</name>
    <dbReference type="NCBI Taxonomy" id="1010633"/>
    <lineage>
        <taxon>Eukaryota</taxon>
        <taxon>Viridiplantae</taxon>
        <taxon>Streptophyta</taxon>
        <taxon>Embryophyta</taxon>
        <taxon>Tracheophyta</taxon>
        <taxon>Spermatophyta</taxon>
        <taxon>Magnoliopsida</taxon>
        <taxon>Liliopsida</taxon>
        <taxon>Poales</taxon>
        <taxon>Poaceae</taxon>
        <taxon>PACMAD clade</taxon>
        <taxon>Panicoideae</taxon>
        <taxon>Panicodae</taxon>
        <taxon>Paniceae</taxon>
        <taxon>Anthephorinae</taxon>
        <taxon>Digitaria</taxon>
    </lineage>
</organism>
<proteinExistence type="predicted"/>
<accession>A0A835ACQ9</accession>
<name>A0A835ACQ9_9POAL</name>
<comment type="caution">
    <text evidence="1">The sequence shown here is derived from an EMBL/GenBank/DDBJ whole genome shotgun (WGS) entry which is preliminary data.</text>
</comment>